<dbReference type="AlphaFoldDB" id="A0A1Q5SZZ2"/>
<organism evidence="1 2">
    <name type="scientific">Geobacillus proteiniphilus</name>
    <dbReference type="NCBI Taxonomy" id="860353"/>
    <lineage>
        <taxon>Bacteria</taxon>
        <taxon>Bacillati</taxon>
        <taxon>Bacillota</taxon>
        <taxon>Bacilli</taxon>
        <taxon>Bacillales</taxon>
        <taxon>Anoxybacillaceae</taxon>
        <taxon>Geobacillus</taxon>
    </lineage>
</organism>
<sequence>MATGTEGFAAQLASEIWGHRFMDGQRGPEYVLEFMNVLAGTNYTLNADKYKRRKAEGFRRFVFEGDKEGSKNDIVQLEQEKRQLLYKEVGGEDTVMVIREFFRNLEIPLYDGRGNLADRSWYAKTLYPLHESLLFFELRRKKGEKVASYERNFFARGGELYYLMLSYGTEKQPYLRKEIEARMEELLQRNKAIEKIVSKIINVLDNDEETKESDYALLKSIENVNREYPRLPITEHVLFDRFAQEYHQLIHLNLDIFEMFHLLVSLVGFQLIQYMYDRTKKDDNDKLIMFFDCLDGQVGQVLKLSAQSFQENEAMVREKFEKELKRLLTEKISAIYEANKKLEQWQKDPDELLKVLGLKKVRTGKQRIIKALSQAKSFEELVDDITIIVQETVSPQLKKHYLSIIRGIIRDSGMGGFRAGTNYRYFMTDKFLEMLVLVNIPPQQSMEFAEFLHQIYNKYGFVIGEEHARLSGLYEKSKLNVSYFHKNEQSLREKLKSNGLLIEYSDATAMIRNPYNSVLEKVGL</sequence>
<protein>
    <submittedName>
        <fullName evidence="1">Serine-rich protein</fullName>
    </submittedName>
</protein>
<dbReference type="EMBL" id="MQMG01000020">
    <property type="protein sequence ID" value="OKO93587.1"/>
    <property type="molecule type" value="Genomic_DNA"/>
</dbReference>
<evidence type="ECO:0000313" key="1">
    <source>
        <dbReference type="EMBL" id="OKO93587.1"/>
    </source>
</evidence>
<dbReference type="Proteomes" id="UP000186030">
    <property type="component" value="Unassembled WGS sequence"/>
</dbReference>
<reference evidence="1 2" key="1">
    <citation type="submission" date="2016-11" db="EMBL/GenBank/DDBJ databases">
        <authorList>
            <person name="Kadnikov V."/>
            <person name="Nazina T."/>
        </authorList>
    </citation>
    <scope>NUCLEOTIDE SEQUENCE [LARGE SCALE GENOMIC DNA]</scope>
    <source>
        <strain evidence="1 2">1017</strain>
    </source>
</reference>
<reference evidence="2" key="2">
    <citation type="submission" date="2017-01" db="EMBL/GenBank/DDBJ databases">
        <title>Genome sequencing and annotation of Geobacillus sp. 1017, a Hydrocarbon-Oxidizing Thermophilic Bacterium Isolated from a Heavy Oil Reservoir (China).</title>
        <authorList>
            <person name="Kadnikov V.V."/>
            <person name="Mardanov A.V."/>
            <person name="Poltaraus A.B."/>
            <person name="Sokolova D.S."/>
            <person name="Semenova E.M."/>
            <person name="Ravin N.V."/>
            <person name="Tourova T.P."/>
            <person name="Nazina T.N."/>
        </authorList>
    </citation>
    <scope>NUCLEOTIDE SEQUENCE [LARGE SCALE GENOMIC DNA]</scope>
    <source>
        <strain evidence="2">1017</strain>
    </source>
</reference>
<gene>
    <name evidence="1" type="ORF">BRO54_1819</name>
</gene>
<evidence type="ECO:0000313" key="2">
    <source>
        <dbReference type="Proteomes" id="UP000186030"/>
    </source>
</evidence>
<proteinExistence type="predicted"/>
<accession>A0A1Q5SZZ2</accession>
<comment type="caution">
    <text evidence="1">The sequence shown here is derived from an EMBL/GenBank/DDBJ whole genome shotgun (WGS) entry which is preliminary data.</text>
</comment>
<name>A0A1Q5SZZ2_9BACL</name>
<dbReference type="RefSeq" id="WP_235048623.1">
    <property type="nucleotide sequence ID" value="NZ_MQMG01000020.1"/>
</dbReference>